<dbReference type="OrthoDB" id="637682at2759"/>
<dbReference type="Gene3D" id="1.25.70.10">
    <property type="entry name" value="Transcription termination factor 3, mitochondrial"/>
    <property type="match status" value="1"/>
</dbReference>
<accession>A0A835LP81</accession>
<keyword evidence="3" id="KW-1185">Reference proteome</keyword>
<organism evidence="2 3">
    <name type="scientific">Coptis chinensis</name>
    <dbReference type="NCBI Taxonomy" id="261450"/>
    <lineage>
        <taxon>Eukaryota</taxon>
        <taxon>Viridiplantae</taxon>
        <taxon>Streptophyta</taxon>
        <taxon>Embryophyta</taxon>
        <taxon>Tracheophyta</taxon>
        <taxon>Spermatophyta</taxon>
        <taxon>Magnoliopsida</taxon>
        <taxon>Ranunculales</taxon>
        <taxon>Ranunculaceae</taxon>
        <taxon>Coptidoideae</taxon>
        <taxon>Coptis</taxon>
    </lineage>
</organism>
<proteinExistence type="predicted"/>
<keyword evidence="1" id="KW-0472">Membrane</keyword>
<sequence>MQGRKYPTLRQRADMPQVSGAIFGPHLGEASHRLLRNTLQMKPSTSALLDYPANRYHVPNNHTVDRPRLARPSGYERGYGQDQNYFHGNFSNPRGGTIVNSRSTPSCNEMWKEHNYRAQERVKFFTVIQNFELSDIVKNLVILALSLEKRIIPRCNVLEILYSNGLIGRVNPGLVTSALTLNEEKFIEKYVTKYQVTVPEMLQIGLADFERGGWARCRKLRSRRQGQQLKNLSNCCLTWPIGRGISKVKVTSDHHEEVIKVAISPSLKESDSFQNFLYVIASYPAYWNSNSIHLHTFTFGSTMGGDNYGNLNMAAKLRFNKYDIISEEDFVALGERMTYDYKGGDDQQWRARVLFDFQGPSDNRRFIYESSLVFMLRLPLAFGDRGLIFMMKPYIMLLLCLWFLNPDVCRMNLHVH</sequence>
<dbReference type="Proteomes" id="UP000631114">
    <property type="component" value="Unassembled WGS sequence"/>
</dbReference>
<evidence type="ECO:0000256" key="1">
    <source>
        <dbReference type="SAM" id="Phobius"/>
    </source>
</evidence>
<name>A0A835LP81_9MAGN</name>
<reference evidence="2 3" key="1">
    <citation type="submission" date="2020-10" db="EMBL/GenBank/DDBJ databases">
        <title>The Coptis chinensis genome and diversification of protoberbering-type alkaloids.</title>
        <authorList>
            <person name="Wang B."/>
            <person name="Shu S."/>
            <person name="Song C."/>
            <person name="Liu Y."/>
        </authorList>
    </citation>
    <scope>NUCLEOTIDE SEQUENCE [LARGE SCALE GENOMIC DNA]</scope>
    <source>
        <strain evidence="2">HL-2020</strain>
        <tissue evidence="2">Leaf</tissue>
    </source>
</reference>
<protein>
    <submittedName>
        <fullName evidence="2">Uncharacterized protein</fullName>
    </submittedName>
</protein>
<dbReference type="EMBL" id="JADFTS010000007">
    <property type="protein sequence ID" value="KAF9598584.1"/>
    <property type="molecule type" value="Genomic_DNA"/>
</dbReference>
<evidence type="ECO:0000313" key="3">
    <source>
        <dbReference type="Proteomes" id="UP000631114"/>
    </source>
</evidence>
<keyword evidence="1" id="KW-1133">Transmembrane helix</keyword>
<keyword evidence="1" id="KW-0812">Transmembrane</keyword>
<feature type="transmembrane region" description="Helical" evidence="1">
    <location>
        <begin position="386"/>
        <end position="404"/>
    </location>
</feature>
<comment type="caution">
    <text evidence="2">The sequence shown here is derived from an EMBL/GenBank/DDBJ whole genome shotgun (WGS) entry which is preliminary data.</text>
</comment>
<dbReference type="InterPro" id="IPR038538">
    <property type="entry name" value="MTERF_sf"/>
</dbReference>
<gene>
    <name evidence="2" type="ORF">IFM89_028211</name>
</gene>
<dbReference type="AlphaFoldDB" id="A0A835LP81"/>
<evidence type="ECO:0000313" key="2">
    <source>
        <dbReference type="EMBL" id="KAF9598584.1"/>
    </source>
</evidence>